<dbReference type="Pfam" id="PF24696">
    <property type="entry name" value="UGSC"/>
    <property type="match status" value="1"/>
</dbReference>
<dbReference type="AlphaFoldDB" id="A0A6J6CYA3"/>
<sequence length="114" mass="12306">MVQSAQTPSLVSSARDILIPMATGITILDPTNESTPAVRQLLARPASVKGLTVGLLDISKPRGNVFLNRIEELLTERGAKVLRFSKPTFTKPAPVDLRQEIATQCNLVIEALAD</sequence>
<gene>
    <name evidence="2" type="ORF">UFOPK1619_00068</name>
</gene>
<organism evidence="2">
    <name type="scientific">freshwater metagenome</name>
    <dbReference type="NCBI Taxonomy" id="449393"/>
    <lineage>
        <taxon>unclassified sequences</taxon>
        <taxon>metagenomes</taxon>
        <taxon>ecological metagenomes</taxon>
    </lineage>
</organism>
<evidence type="ECO:0000259" key="1">
    <source>
        <dbReference type="Pfam" id="PF24696"/>
    </source>
</evidence>
<proteinExistence type="predicted"/>
<dbReference type="EMBL" id="CAEZTI010000005">
    <property type="protein sequence ID" value="CAB4556146.1"/>
    <property type="molecule type" value="Genomic_DNA"/>
</dbReference>
<reference evidence="2" key="1">
    <citation type="submission" date="2020-05" db="EMBL/GenBank/DDBJ databases">
        <authorList>
            <person name="Chiriac C."/>
            <person name="Salcher M."/>
            <person name="Ghai R."/>
            <person name="Kavagutti S V."/>
        </authorList>
    </citation>
    <scope>NUCLEOTIDE SEQUENCE</scope>
</reference>
<accession>A0A6J6CYA3</accession>
<protein>
    <submittedName>
        <fullName evidence="2">Unannotated protein</fullName>
    </submittedName>
</protein>
<dbReference type="InterPro" id="IPR057767">
    <property type="entry name" value="UGSC-like_dom"/>
</dbReference>
<evidence type="ECO:0000313" key="2">
    <source>
        <dbReference type="EMBL" id="CAB4556146.1"/>
    </source>
</evidence>
<feature type="domain" description="UGSC-like" evidence="1">
    <location>
        <begin position="26"/>
        <end position="114"/>
    </location>
</feature>
<name>A0A6J6CYA3_9ZZZZ</name>